<evidence type="ECO:0000256" key="1">
    <source>
        <dbReference type="ARBA" id="ARBA00003019"/>
    </source>
</evidence>
<protein>
    <recommendedName>
        <fullName evidence="3">Molybdate-anion transporter</fullName>
    </recommendedName>
    <alternativeName>
        <fullName evidence="10">Major facilitator superfamily domain-containing protein 5</fullName>
    </alternativeName>
    <alternativeName>
        <fullName evidence="11">Molybdate transporter 2 homolog</fullName>
    </alternativeName>
</protein>
<dbReference type="OrthoDB" id="263957at2759"/>
<dbReference type="InterPro" id="IPR036259">
    <property type="entry name" value="MFS_trans_sf"/>
</dbReference>
<evidence type="ECO:0000256" key="2">
    <source>
        <dbReference type="ARBA" id="ARBA00004651"/>
    </source>
</evidence>
<keyword evidence="8" id="KW-0406">Ion transport</keyword>
<dbReference type="CDD" id="cd17487">
    <property type="entry name" value="MFS_MFSD5_like"/>
    <property type="match status" value="1"/>
</dbReference>
<comment type="subcellular location">
    <subcellularLocation>
        <location evidence="2">Cell membrane</location>
        <topology evidence="2">Multi-pass membrane protein</topology>
    </subcellularLocation>
</comment>
<dbReference type="GO" id="GO:0005886">
    <property type="term" value="C:plasma membrane"/>
    <property type="evidence" value="ECO:0007669"/>
    <property type="project" value="UniProtKB-SubCell"/>
</dbReference>
<feature type="transmembrane region" description="Helical" evidence="13">
    <location>
        <begin position="239"/>
        <end position="257"/>
    </location>
</feature>
<feature type="transmembrane region" description="Helical" evidence="13">
    <location>
        <begin position="210"/>
        <end position="227"/>
    </location>
</feature>
<feature type="compositionally biased region" description="Acidic residues" evidence="12">
    <location>
        <begin position="1"/>
        <end position="13"/>
    </location>
</feature>
<feature type="transmembrane region" description="Helical" evidence="13">
    <location>
        <begin position="318"/>
        <end position="336"/>
    </location>
</feature>
<keyword evidence="9 13" id="KW-0472">Membrane</keyword>
<feature type="transmembrane region" description="Helical" evidence="13">
    <location>
        <begin position="371"/>
        <end position="390"/>
    </location>
</feature>
<keyword evidence="7 13" id="KW-1133">Transmembrane helix</keyword>
<evidence type="ECO:0000256" key="12">
    <source>
        <dbReference type="SAM" id="MobiDB-lite"/>
    </source>
</evidence>
<organism evidence="14 15">
    <name type="scientific">Cloeon dipterum</name>
    <dbReference type="NCBI Taxonomy" id="197152"/>
    <lineage>
        <taxon>Eukaryota</taxon>
        <taxon>Metazoa</taxon>
        <taxon>Ecdysozoa</taxon>
        <taxon>Arthropoda</taxon>
        <taxon>Hexapoda</taxon>
        <taxon>Insecta</taxon>
        <taxon>Pterygota</taxon>
        <taxon>Palaeoptera</taxon>
        <taxon>Ephemeroptera</taxon>
        <taxon>Pisciforma</taxon>
        <taxon>Baetidae</taxon>
        <taxon>Cloeon</taxon>
    </lineage>
</organism>
<dbReference type="EMBL" id="CADEPI010000022">
    <property type="protein sequence ID" value="CAB3365814.1"/>
    <property type="molecule type" value="Genomic_DNA"/>
</dbReference>
<sequence>MDTSADDNLSEEFAENRSSSETHYSNQNHLTAPFAKMETEVYGSLAALGCLCFFIHRVASRAQPTLQASNPDFLRFQRLFFIVYFPALFSDWLQGPYVYKLYSYYGFAESQIAVLYVVGFAASILFGTSTGPLADRFGRKLMCVCFAVLYSICCFTKLSPEYFVLLFGRILGGISTSMLFSSFEAWYVYEHREHHGFPVEWISSTFSKATFYNGLLAIIAGIVANFAAETLSWGPVAPFMLSVPCLVVAGIGAGYYWPENRGSVNPEPGLSCMKGLRYILSDPTTLQLGMVQALFEAVMYIFVFLWTPMLEPARPPLGLVFSCFMVAIMIGSSIYSICTSKLVKSEQVLLAACGLALCCTLVCAYSSGAPIISLGAFILLEVCVGMYYPAIGSLRSQVVPEQYRANIINWFRVPMNLITCGGLLWLHSGTENNAETNRHMFLMCTVVLAGATYVAYCFCQRFKSTPTVALVQEEPLLKSSEEP</sequence>
<feature type="transmembrane region" description="Helical" evidence="13">
    <location>
        <begin position="440"/>
        <end position="459"/>
    </location>
</feature>
<dbReference type="PANTHER" id="PTHR23516:SF1">
    <property type="entry name" value="MOLYBDATE-ANION TRANSPORTER"/>
    <property type="match status" value="1"/>
</dbReference>
<keyword evidence="4" id="KW-0813">Transport</keyword>
<dbReference type="SUPFAM" id="SSF103473">
    <property type="entry name" value="MFS general substrate transporter"/>
    <property type="match status" value="1"/>
</dbReference>
<reference evidence="14 15" key="1">
    <citation type="submission" date="2020-04" db="EMBL/GenBank/DDBJ databases">
        <authorList>
            <person name="Alioto T."/>
            <person name="Alioto T."/>
            <person name="Gomez Garrido J."/>
        </authorList>
    </citation>
    <scope>NUCLEOTIDE SEQUENCE [LARGE SCALE GENOMIC DNA]</scope>
</reference>
<comment type="function">
    <text evidence="1">Mediates high-affinity intracellular uptake of the rare oligo-element molybdenum.</text>
</comment>
<dbReference type="InterPro" id="IPR008509">
    <property type="entry name" value="MOT2/MFSD5"/>
</dbReference>
<dbReference type="PANTHER" id="PTHR23516">
    <property type="entry name" value="SAM (S-ADENOSYL METHIONINE) TRANSPORTER"/>
    <property type="match status" value="1"/>
</dbReference>
<evidence type="ECO:0000256" key="13">
    <source>
        <dbReference type="SAM" id="Phobius"/>
    </source>
</evidence>
<feature type="transmembrane region" description="Helical" evidence="13">
    <location>
        <begin position="348"/>
        <end position="365"/>
    </location>
</feature>
<feature type="transmembrane region" description="Helical" evidence="13">
    <location>
        <begin position="141"/>
        <end position="158"/>
    </location>
</feature>
<evidence type="ECO:0000256" key="10">
    <source>
        <dbReference type="ARBA" id="ARBA00030646"/>
    </source>
</evidence>
<feature type="region of interest" description="Disordered" evidence="12">
    <location>
        <begin position="1"/>
        <end position="24"/>
    </location>
</feature>
<feature type="transmembrane region" description="Helical" evidence="13">
    <location>
        <begin position="410"/>
        <end position="428"/>
    </location>
</feature>
<evidence type="ECO:0000313" key="15">
    <source>
        <dbReference type="Proteomes" id="UP000494165"/>
    </source>
</evidence>
<evidence type="ECO:0000256" key="4">
    <source>
        <dbReference type="ARBA" id="ARBA00022448"/>
    </source>
</evidence>
<dbReference type="GO" id="GO:0006811">
    <property type="term" value="P:monoatomic ion transport"/>
    <property type="evidence" value="ECO:0007669"/>
    <property type="project" value="UniProtKB-KW"/>
</dbReference>
<dbReference type="Proteomes" id="UP000494165">
    <property type="component" value="Unassembled WGS sequence"/>
</dbReference>
<feature type="transmembrane region" description="Helical" evidence="13">
    <location>
        <begin position="170"/>
        <end position="189"/>
    </location>
</feature>
<feature type="transmembrane region" description="Helical" evidence="13">
    <location>
        <begin position="41"/>
        <end position="59"/>
    </location>
</feature>
<evidence type="ECO:0000256" key="11">
    <source>
        <dbReference type="ARBA" id="ARBA00032555"/>
    </source>
</evidence>
<accession>A0A8S1CAH5</accession>
<keyword evidence="15" id="KW-1185">Reference proteome</keyword>
<proteinExistence type="predicted"/>
<evidence type="ECO:0000256" key="5">
    <source>
        <dbReference type="ARBA" id="ARBA00022475"/>
    </source>
</evidence>
<feature type="transmembrane region" description="Helical" evidence="13">
    <location>
        <begin position="286"/>
        <end position="306"/>
    </location>
</feature>
<keyword evidence="5" id="KW-1003">Cell membrane</keyword>
<evidence type="ECO:0000256" key="8">
    <source>
        <dbReference type="ARBA" id="ARBA00023065"/>
    </source>
</evidence>
<dbReference type="Gene3D" id="1.20.1250.20">
    <property type="entry name" value="MFS general substrate transporter like domains"/>
    <property type="match status" value="1"/>
</dbReference>
<dbReference type="Pfam" id="PF05631">
    <property type="entry name" value="MFS_5"/>
    <property type="match status" value="1"/>
</dbReference>
<gene>
    <name evidence="14" type="ORF">CLODIP_2_CD06611</name>
</gene>
<evidence type="ECO:0000313" key="14">
    <source>
        <dbReference type="EMBL" id="CAB3365814.1"/>
    </source>
</evidence>
<dbReference type="GO" id="GO:0015098">
    <property type="term" value="F:molybdate ion transmembrane transporter activity"/>
    <property type="evidence" value="ECO:0007669"/>
    <property type="project" value="InterPro"/>
</dbReference>
<evidence type="ECO:0000256" key="3">
    <source>
        <dbReference type="ARBA" id="ARBA00021242"/>
    </source>
</evidence>
<evidence type="ECO:0000256" key="6">
    <source>
        <dbReference type="ARBA" id="ARBA00022692"/>
    </source>
</evidence>
<feature type="transmembrane region" description="Helical" evidence="13">
    <location>
        <begin position="79"/>
        <end position="99"/>
    </location>
</feature>
<feature type="transmembrane region" description="Helical" evidence="13">
    <location>
        <begin position="111"/>
        <end position="129"/>
    </location>
</feature>
<name>A0A8S1CAH5_9INSE</name>
<evidence type="ECO:0000256" key="7">
    <source>
        <dbReference type="ARBA" id="ARBA00022989"/>
    </source>
</evidence>
<evidence type="ECO:0000256" key="9">
    <source>
        <dbReference type="ARBA" id="ARBA00023136"/>
    </source>
</evidence>
<keyword evidence="6 13" id="KW-0812">Transmembrane</keyword>
<comment type="caution">
    <text evidence="14">The sequence shown here is derived from an EMBL/GenBank/DDBJ whole genome shotgun (WGS) entry which is preliminary data.</text>
</comment>
<dbReference type="AlphaFoldDB" id="A0A8S1CAH5"/>